<dbReference type="GO" id="GO:0006364">
    <property type="term" value="P:rRNA processing"/>
    <property type="evidence" value="ECO:0007669"/>
    <property type="project" value="UniProtKB-ARBA"/>
</dbReference>
<evidence type="ECO:0000259" key="4">
    <source>
        <dbReference type="Pfam" id="PF00849"/>
    </source>
</evidence>
<dbReference type="InterPro" id="IPR020103">
    <property type="entry name" value="PsdUridine_synth_cat_dom_sf"/>
</dbReference>
<dbReference type="PROSITE" id="PS01149">
    <property type="entry name" value="PSI_RSU"/>
    <property type="match status" value="1"/>
</dbReference>
<keyword evidence="6" id="KW-1185">Reference proteome</keyword>
<dbReference type="PANTHER" id="PTHR47683:SF2">
    <property type="entry name" value="RNA-BINDING S4 DOMAIN-CONTAINING PROTEIN"/>
    <property type="match status" value="1"/>
</dbReference>
<reference evidence="5 6" key="1">
    <citation type="submission" date="2018-06" db="EMBL/GenBank/DDBJ databases">
        <authorList>
            <consortium name="Pathogen Informatics"/>
            <person name="Doyle S."/>
        </authorList>
    </citation>
    <scope>NUCLEOTIDE SEQUENCE [LARGE SCALE GENOMIC DNA]</scope>
    <source>
        <strain evidence="5 6">NCTC13336</strain>
    </source>
</reference>
<organism evidence="5 6">
    <name type="scientific">Kingella potus</name>
    <dbReference type="NCBI Taxonomy" id="265175"/>
    <lineage>
        <taxon>Bacteria</taxon>
        <taxon>Pseudomonadati</taxon>
        <taxon>Pseudomonadota</taxon>
        <taxon>Betaproteobacteria</taxon>
        <taxon>Neisseriales</taxon>
        <taxon>Neisseriaceae</taxon>
        <taxon>Kingella</taxon>
    </lineage>
</organism>
<dbReference type="GO" id="GO:0001522">
    <property type="term" value="P:pseudouridine synthesis"/>
    <property type="evidence" value="ECO:0007669"/>
    <property type="project" value="InterPro"/>
</dbReference>
<dbReference type="GO" id="GO:0140098">
    <property type="term" value="F:catalytic activity, acting on RNA"/>
    <property type="evidence" value="ECO:0007669"/>
    <property type="project" value="UniProtKB-ARBA"/>
</dbReference>
<evidence type="ECO:0000256" key="2">
    <source>
        <dbReference type="ARBA" id="ARBA00023235"/>
    </source>
</evidence>
<dbReference type="GO" id="GO:0003723">
    <property type="term" value="F:RNA binding"/>
    <property type="evidence" value="ECO:0007669"/>
    <property type="project" value="InterPro"/>
</dbReference>
<dbReference type="InterPro" id="IPR020094">
    <property type="entry name" value="TruA/RsuA/RluB/E/F_N"/>
</dbReference>
<dbReference type="InterPro" id="IPR006145">
    <property type="entry name" value="PsdUridine_synth_RsuA/RluA"/>
</dbReference>
<dbReference type="InterPro" id="IPR018496">
    <property type="entry name" value="PsdUridine_synth_RsuA/RluB_CS"/>
</dbReference>
<dbReference type="NCBIfam" id="TIGR00093">
    <property type="entry name" value="pseudouridine synthase"/>
    <property type="match status" value="1"/>
</dbReference>
<feature type="domain" description="Pseudouridine synthase RsuA/RluA-like" evidence="4">
    <location>
        <begin position="36"/>
        <end position="183"/>
    </location>
</feature>
<dbReference type="SUPFAM" id="SSF55120">
    <property type="entry name" value="Pseudouridine synthase"/>
    <property type="match status" value="1"/>
</dbReference>
<dbReference type="InterPro" id="IPR000748">
    <property type="entry name" value="PsdUridine_synth_RsuA/RluB/E/F"/>
</dbReference>
<dbReference type="PANTHER" id="PTHR47683">
    <property type="entry name" value="PSEUDOURIDINE SYNTHASE FAMILY PROTEIN-RELATED"/>
    <property type="match status" value="1"/>
</dbReference>
<evidence type="ECO:0000313" key="5">
    <source>
        <dbReference type="EMBL" id="STR03095.1"/>
    </source>
</evidence>
<proteinExistence type="inferred from homology"/>
<dbReference type="InterPro" id="IPR050343">
    <property type="entry name" value="RsuA_PseudoU_synthase"/>
</dbReference>
<dbReference type="EC" id="5.4.99.-" evidence="3"/>
<dbReference type="AlphaFoldDB" id="A0A377R6A6"/>
<dbReference type="GO" id="GO:0009982">
    <property type="term" value="F:pseudouridine synthase activity"/>
    <property type="evidence" value="ECO:0007669"/>
    <property type="project" value="InterPro"/>
</dbReference>
<keyword evidence="2 3" id="KW-0413">Isomerase</keyword>
<evidence type="ECO:0000313" key="6">
    <source>
        <dbReference type="Proteomes" id="UP000254293"/>
    </source>
</evidence>
<dbReference type="Gene3D" id="3.30.70.580">
    <property type="entry name" value="Pseudouridine synthase I, catalytic domain, N-terminal subdomain"/>
    <property type="match status" value="1"/>
</dbReference>
<comment type="similarity">
    <text evidence="1 3">Belongs to the pseudouridine synthase RsuA family.</text>
</comment>
<evidence type="ECO:0000256" key="3">
    <source>
        <dbReference type="RuleBase" id="RU003887"/>
    </source>
</evidence>
<dbReference type="Proteomes" id="UP000254293">
    <property type="component" value="Unassembled WGS sequence"/>
</dbReference>
<protein>
    <recommendedName>
        <fullName evidence="3">Pseudouridine synthase</fullName>
        <ecNumber evidence="3">5.4.99.-</ecNumber>
    </recommendedName>
</protein>
<dbReference type="EMBL" id="UGJJ01000003">
    <property type="protein sequence ID" value="STR03095.1"/>
    <property type="molecule type" value="Genomic_DNA"/>
</dbReference>
<name>A0A377R6A6_9NEIS</name>
<gene>
    <name evidence="5" type="primary">rluE</name>
    <name evidence="5" type="ORF">NCTC13336_01988</name>
</gene>
<sequence>MSAVNAAAMPDAVHIGTGAAGTIGRLKTLFVEKMDNLIVFNKPCGVVSQFGAHDKHRSLKDFIAAPGFYPAGRLDTDSEGLLLLTDDGRLQARIAHPKFKLEKTYWAQLEGSPEGEKLAALGRPMDLGDFTAAPAQIRLLSAAETERLWPRVPPVRVRKTVPDFWLEIRISEGKNRQVRRMTAKAGYPCLRLVRVGIGRLNLFDCALRPGEWRFAPHLPWAAGKNGKEAV</sequence>
<dbReference type="InterPro" id="IPR042092">
    <property type="entry name" value="PsdUridine_s_RsuA/RluB/E/F_cat"/>
</dbReference>
<evidence type="ECO:0000256" key="1">
    <source>
        <dbReference type="ARBA" id="ARBA00008348"/>
    </source>
</evidence>
<accession>A0A377R6A6</accession>
<dbReference type="Gene3D" id="3.30.70.1560">
    <property type="entry name" value="Alpha-L RNA-binding motif"/>
    <property type="match status" value="1"/>
</dbReference>
<dbReference type="Pfam" id="PF00849">
    <property type="entry name" value="PseudoU_synth_2"/>
    <property type="match status" value="1"/>
</dbReference>